<evidence type="ECO:0008006" key="4">
    <source>
        <dbReference type="Google" id="ProtNLM"/>
    </source>
</evidence>
<keyword evidence="3" id="KW-1185">Reference proteome</keyword>
<keyword evidence="1" id="KW-0472">Membrane</keyword>
<evidence type="ECO:0000313" key="2">
    <source>
        <dbReference type="EMBL" id="VVC98068.1"/>
    </source>
</evidence>
<sequence>MNKIIKIMKLMCLVFYYMLVFFAYCYLGFPKDFTLYNNLFFGFCCLMVDLITYRTVLLFNEISSTLNALNKSLYDFSCSIVQTDDRDFYDILGSRGSI</sequence>
<reference evidence="2 3" key="1">
    <citation type="submission" date="2017-07" db="EMBL/GenBank/DDBJ databases">
        <authorList>
            <person name="Talla V."/>
            <person name="Backstrom N."/>
        </authorList>
    </citation>
    <scope>NUCLEOTIDE SEQUENCE [LARGE SCALE GENOMIC DNA]</scope>
</reference>
<keyword evidence="1" id="KW-1133">Transmembrane helix</keyword>
<keyword evidence="1" id="KW-0812">Transmembrane</keyword>
<evidence type="ECO:0000256" key="1">
    <source>
        <dbReference type="SAM" id="Phobius"/>
    </source>
</evidence>
<feature type="transmembrane region" description="Helical" evidence="1">
    <location>
        <begin position="35"/>
        <end position="53"/>
    </location>
</feature>
<organism evidence="2 3">
    <name type="scientific">Leptidea sinapis</name>
    <dbReference type="NCBI Taxonomy" id="189913"/>
    <lineage>
        <taxon>Eukaryota</taxon>
        <taxon>Metazoa</taxon>
        <taxon>Ecdysozoa</taxon>
        <taxon>Arthropoda</taxon>
        <taxon>Hexapoda</taxon>
        <taxon>Insecta</taxon>
        <taxon>Pterygota</taxon>
        <taxon>Neoptera</taxon>
        <taxon>Endopterygota</taxon>
        <taxon>Lepidoptera</taxon>
        <taxon>Glossata</taxon>
        <taxon>Ditrysia</taxon>
        <taxon>Papilionoidea</taxon>
        <taxon>Pieridae</taxon>
        <taxon>Dismorphiinae</taxon>
        <taxon>Leptidea</taxon>
    </lineage>
</organism>
<dbReference type="Proteomes" id="UP000324832">
    <property type="component" value="Unassembled WGS sequence"/>
</dbReference>
<proteinExistence type="predicted"/>
<feature type="transmembrane region" description="Helical" evidence="1">
    <location>
        <begin position="7"/>
        <end position="29"/>
    </location>
</feature>
<name>A0A5E4QJF7_9NEOP</name>
<protein>
    <recommendedName>
        <fullName evidence="4">Gustatory receptor</fullName>
    </recommendedName>
</protein>
<evidence type="ECO:0000313" key="3">
    <source>
        <dbReference type="Proteomes" id="UP000324832"/>
    </source>
</evidence>
<accession>A0A5E4QJF7</accession>
<dbReference type="AlphaFoldDB" id="A0A5E4QJF7"/>
<gene>
    <name evidence="2" type="ORF">LSINAPIS_LOCUS9215</name>
</gene>
<dbReference type="EMBL" id="FZQP02003357">
    <property type="protein sequence ID" value="VVC98068.1"/>
    <property type="molecule type" value="Genomic_DNA"/>
</dbReference>